<reference evidence="2" key="1">
    <citation type="journal article" date="2019" name="Philos. Trans. R. Soc. Lond., B, Biol. Sci.">
        <title>Targeted metagenomic recovery of four divergent viruses reveals shared and distinctive characteristics of giant viruses of marine eukaryotes.</title>
        <authorList>
            <person name="Needham D.M."/>
            <person name="Poirier C."/>
            <person name="Hehenberger E."/>
            <person name="Jimenez V."/>
            <person name="Swalwell J.E."/>
            <person name="Santoro A.E."/>
            <person name="Worden A.Z."/>
        </authorList>
    </citation>
    <scope>NUCLEOTIDE SEQUENCE</scope>
    <source>
        <strain evidence="2">OPacV-662</strain>
    </source>
</reference>
<proteinExistence type="predicted"/>
<dbReference type="InterPro" id="IPR002109">
    <property type="entry name" value="Glutaredoxin"/>
</dbReference>
<name>A0A5J6VJS3_9VIRU</name>
<dbReference type="SUPFAM" id="SSF52833">
    <property type="entry name" value="Thioredoxin-like"/>
    <property type="match status" value="1"/>
</dbReference>
<dbReference type="PRINTS" id="PR00160">
    <property type="entry name" value="GLUTAREDOXIN"/>
</dbReference>
<protein>
    <recommendedName>
        <fullName evidence="1">Glutaredoxin domain-containing protein</fullName>
    </recommendedName>
</protein>
<dbReference type="PROSITE" id="PS51354">
    <property type="entry name" value="GLUTAREDOXIN_2"/>
    <property type="match status" value="1"/>
</dbReference>
<sequence>MPKRLLHVELLEGCPWCKKTIGLLKHRQIPYTKRTYTNSNKTRIKKKTGNTSFPMIYFNGEFVGGYSDLHEIETTCIKVADSDKSARQKTKAVSKFNGLTPGASMLLSTYFVKNHQQHIMKGG</sequence>
<evidence type="ECO:0000259" key="1">
    <source>
        <dbReference type="Pfam" id="PF00462"/>
    </source>
</evidence>
<dbReference type="Pfam" id="PF00462">
    <property type="entry name" value="Glutaredoxin"/>
    <property type="match status" value="1"/>
</dbReference>
<accession>A0A5J6VJS3</accession>
<feature type="domain" description="Glutaredoxin" evidence="1">
    <location>
        <begin position="12"/>
        <end position="63"/>
    </location>
</feature>
<dbReference type="CDD" id="cd02066">
    <property type="entry name" value="GRX_family"/>
    <property type="match status" value="1"/>
</dbReference>
<dbReference type="InterPro" id="IPR036249">
    <property type="entry name" value="Thioredoxin-like_sf"/>
</dbReference>
<dbReference type="Gene3D" id="3.40.30.10">
    <property type="entry name" value="Glutaredoxin"/>
    <property type="match status" value="1"/>
</dbReference>
<evidence type="ECO:0000313" key="2">
    <source>
        <dbReference type="EMBL" id="QFG74134.1"/>
    </source>
</evidence>
<organism evidence="2">
    <name type="scientific">Megaviridae environmental sample</name>
    <dbReference type="NCBI Taxonomy" id="1737588"/>
    <lineage>
        <taxon>Viruses</taxon>
        <taxon>Varidnaviria</taxon>
        <taxon>Bamfordvirae</taxon>
        <taxon>Nucleocytoviricota</taxon>
        <taxon>Megaviricetes</taxon>
        <taxon>Imitervirales</taxon>
        <taxon>Mimiviridae</taxon>
        <taxon>environmental samples</taxon>
    </lineage>
</organism>
<dbReference type="InterPro" id="IPR014025">
    <property type="entry name" value="Glutaredoxin_subgr"/>
</dbReference>
<dbReference type="EMBL" id="MN448280">
    <property type="protein sequence ID" value="QFG74134.1"/>
    <property type="molecule type" value="Genomic_DNA"/>
</dbReference>